<organism evidence="1 2">
    <name type="scientific">Gossypium klotzschianum</name>
    <dbReference type="NCBI Taxonomy" id="34286"/>
    <lineage>
        <taxon>Eukaryota</taxon>
        <taxon>Viridiplantae</taxon>
        <taxon>Streptophyta</taxon>
        <taxon>Embryophyta</taxon>
        <taxon>Tracheophyta</taxon>
        <taxon>Spermatophyta</taxon>
        <taxon>Magnoliopsida</taxon>
        <taxon>eudicotyledons</taxon>
        <taxon>Gunneridae</taxon>
        <taxon>Pentapetalae</taxon>
        <taxon>rosids</taxon>
        <taxon>malvids</taxon>
        <taxon>Malvales</taxon>
        <taxon>Malvaceae</taxon>
        <taxon>Malvoideae</taxon>
        <taxon>Gossypium</taxon>
    </lineage>
</organism>
<proteinExistence type="predicted"/>
<dbReference type="AlphaFoldDB" id="A0A7J8WDH1"/>
<reference evidence="1 2" key="1">
    <citation type="journal article" date="2019" name="Genome Biol. Evol.">
        <title>Insights into the evolution of the New World diploid cottons (Gossypium, subgenus Houzingenia) based on genome sequencing.</title>
        <authorList>
            <person name="Grover C.E."/>
            <person name="Arick M.A. 2nd"/>
            <person name="Thrash A."/>
            <person name="Conover J.L."/>
            <person name="Sanders W.S."/>
            <person name="Peterson D.G."/>
            <person name="Frelichowski J.E."/>
            <person name="Scheffler J.A."/>
            <person name="Scheffler B.E."/>
            <person name="Wendel J.F."/>
        </authorList>
    </citation>
    <scope>NUCLEOTIDE SEQUENCE [LARGE SCALE GENOMIC DNA]</scope>
    <source>
        <strain evidence="1">57</strain>
        <tissue evidence="1">Leaf</tissue>
    </source>
</reference>
<evidence type="ECO:0000313" key="2">
    <source>
        <dbReference type="Proteomes" id="UP000593573"/>
    </source>
</evidence>
<sequence length="57" mass="6394">MGEAVVQIREVADHLQTLAVQADVLNLKYELESSRGQKLASLLRKIRVLSVRAKSYV</sequence>
<dbReference type="OrthoDB" id="999483at2759"/>
<name>A0A7J8WDH1_9ROSI</name>
<keyword evidence="2" id="KW-1185">Reference proteome</keyword>
<gene>
    <name evidence="1" type="ORF">Goklo_029304</name>
</gene>
<accession>A0A7J8WDH1</accession>
<dbReference type="Proteomes" id="UP000593573">
    <property type="component" value="Unassembled WGS sequence"/>
</dbReference>
<protein>
    <submittedName>
        <fullName evidence="1">Uncharacterized protein</fullName>
    </submittedName>
</protein>
<comment type="caution">
    <text evidence="1">The sequence shown here is derived from an EMBL/GenBank/DDBJ whole genome shotgun (WGS) entry which is preliminary data.</text>
</comment>
<dbReference type="EMBL" id="JABFAB010246550">
    <property type="protein sequence ID" value="MBA0673105.1"/>
    <property type="molecule type" value="Genomic_DNA"/>
</dbReference>
<evidence type="ECO:0000313" key="1">
    <source>
        <dbReference type="EMBL" id="MBA0673105.1"/>
    </source>
</evidence>